<organism evidence="4 5">
    <name type="scientific">Spodoptera exigua</name>
    <name type="common">Beet armyworm</name>
    <name type="synonym">Noctua fulgens</name>
    <dbReference type="NCBI Taxonomy" id="7107"/>
    <lineage>
        <taxon>Eukaryota</taxon>
        <taxon>Metazoa</taxon>
        <taxon>Ecdysozoa</taxon>
        <taxon>Arthropoda</taxon>
        <taxon>Hexapoda</taxon>
        <taxon>Insecta</taxon>
        <taxon>Pterygota</taxon>
        <taxon>Neoptera</taxon>
        <taxon>Endopterygota</taxon>
        <taxon>Lepidoptera</taxon>
        <taxon>Glossata</taxon>
        <taxon>Ditrysia</taxon>
        <taxon>Noctuoidea</taxon>
        <taxon>Noctuidae</taxon>
        <taxon>Amphipyrinae</taxon>
        <taxon>Spodoptera</taxon>
    </lineage>
</organism>
<protein>
    <recommendedName>
        <fullName evidence="6">Cuticular protein RR-1</fullName>
    </recommendedName>
</protein>
<accession>A0A922SGF8</accession>
<gene>
    <name evidence="4" type="ORF">HF086_005855</name>
</gene>
<dbReference type="InterPro" id="IPR000618">
    <property type="entry name" value="Insect_cuticle"/>
</dbReference>
<dbReference type="PANTHER" id="PTHR10380:SF237">
    <property type="entry name" value="CUTICULAR PROTEIN 65AU, ISOFORM A-RELATED"/>
    <property type="match status" value="1"/>
</dbReference>
<dbReference type="PRINTS" id="PR00947">
    <property type="entry name" value="CUTICLE"/>
</dbReference>
<sequence length="208" mass="22865">MNHVPKAIYDMNLGHSQYALKGTIELIQKLLKKVCGFITSSLDFSKTIYFNVNTYYRQVDHQLTSILFQKFLVVLAVAVAYASADVSHVVKDEFHAPIVSSSYDIEPQGEYKYSYETGNGIYGQSAGVLKNANSEYPYLAVSGGYKYTSPEGQPIELTFTADENGYQPQGSHLPVPPEIPAAILRSLEYIAAHPPPAEVVKSAPPKLG</sequence>
<evidence type="ECO:0000256" key="2">
    <source>
        <dbReference type="ARBA" id="ARBA00022729"/>
    </source>
</evidence>
<evidence type="ECO:0000256" key="1">
    <source>
        <dbReference type="ARBA" id="ARBA00022460"/>
    </source>
</evidence>
<evidence type="ECO:0000313" key="5">
    <source>
        <dbReference type="Proteomes" id="UP000814243"/>
    </source>
</evidence>
<dbReference type="GO" id="GO:0008010">
    <property type="term" value="F:structural constituent of chitin-based larval cuticle"/>
    <property type="evidence" value="ECO:0007669"/>
    <property type="project" value="TreeGrafter"/>
</dbReference>
<dbReference type="GO" id="GO:0062129">
    <property type="term" value="C:chitin-based extracellular matrix"/>
    <property type="evidence" value="ECO:0007669"/>
    <property type="project" value="TreeGrafter"/>
</dbReference>
<dbReference type="PROSITE" id="PS51155">
    <property type="entry name" value="CHIT_BIND_RR_2"/>
    <property type="match status" value="1"/>
</dbReference>
<evidence type="ECO:0000256" key="3">
    <source>
        <dbReference type="PROSITE-ProRule" id="PRU00497"/>
    </source>
</evidence>
<dbReference type="InterPro" id="IPR031311">
    <property type="entry name" value="CHIT_BIND_RR_consensus"/>
</dbReference>
<keyword evidence="1 3" id="KW-0193">Cuticle</keyword>
<name>A0A922SGF8_SPOEX</name>
<dbReference type="Pfam" id="PF00379">
    <property type="entry name" value="Chitin_bind_4"/>
    <property type="match status" value="1"/>
</dbReference>
<proteinExistence type="predicted"/>
<keyword evidence="2" id="KW-0732">Signal</keyword>
<dbReference type="AlphaFoldDB" id="A0A922SGF8"/>
<reference evidence="4" key="1">
    <citation type="journal article" date="2021" name="G3 (Bethesda)">
        <title>Genome and transcriptome analysis of the beet armyworm Spodoptera exigua reveals targets for pest control. .</title>
        <authorList>
            <person name="Simon S."/>
            <person name="Breeschoten T."/>
            <person name="Jansen H.J."/>
            <person name="Dirks R.P."/>
            <person name="Schranz M.E."/>
            <person name="Ros V.I.D."/>
        </authorList>
    </citation>
    <scope>NUCLEOTIDE SEQUENCE</scope>
    <source>
        <strain evidence="4">TB_SE_WUR_2020</strain>
    </source>
</reference>
<evidence type="ECO:0000313" key="4">
    <source>
        <dbReference type="EMBL" id="KAH9636003.1"/>
    </source>
</evidence>
<dbReference type="PROSITE" id="PS00233">
    <property type="entry name" value="CHIT_BIND_RR_1"/>
    <property type="match status" value="1"/>
</dbReference>
<comment type="caution">
    <text evidence="4">The sequence shown here is derived from an EMBL/GenBank/DDBJ whole genome shotgun (WGS) entry which is preliminary data.</text>
</comment>
<evidence type="ECO:0008006" key="6">
    <source>
        <dbReference type="Google" id="ProtNLM"/>
    </source>
</evidence>
<dbReference type="EMBL" id="JACEFF010000525">
    <property type="protein sequence ID" value="KAH9636003.1"/>
    <property type="molecule type" value="Genomic_DNA"/>
</dbReference>
<dbReference type="Proteomes" id="UP000814243">
    <property type="component" value="Unassembled WGS sequence"/>
</dbReference>
<dbReference type="PANTHER" id="PTHR10380">
    <property type="entry name" value="CUTICLE PROTEIN"/>
    <property type="match status" value="1"/>
</dbReference>
<dbReference type="InterPro" id="IPR050468">
    <property type="entry name" value="Cuticle_Struct_Prot"/>
</dbReference>